<gene>
    <name evidence="7" type="ORF">PU648_47315</name>
</gene>
<keyword evidence="8" id="KW-1185">Reference proteome</keyword>
<comment type="caution">
    <text evidence="7">The sequence shown here is derived from an EMBL/GenBank/DDBJ whole genome shotgun (WGS) entry which is preliminary data.</text>
</comment>
<evidence type="ECO:0000313" key="7">
    <source>
        <dbReference type="EMBL" id="MDU8999831.1"/>
    </source>
</evidence>
<feature type="transmembrane region" description="Helical" evidence="5">
    <location>
        <begin position="26"/>
        <end position="46"/>
    </location>
</feature>
<sequence>MAYLWWFFLGLFGMHHFYLGRTGRGLLHLCTLGICGLGWLADAFTLPHQVRSANARIAQQDVAPRADAPALNDPVH</sequence>
<keyword evidence="2 5" id="KW-0812">Transmembrane</keyword>
<protein>
    <submittedName>
        <fullName evidence="7">TM2 domain-containing protein</fullName>
    </submittedName>
</protein>
<proteinExistence type="predicted"/>
<dbReference type="InterPro" id="IPR007829">
    <property type="entry name" value="TM2"/>
</dbReference>
<comment type="subcellular location">
    <subcellularLocation>
        <location evidence="1">Membrane</location>
        <topology evidence="1">Multi-pass membrane protein</topology>
    </subcellularLocation>
</comment>
<evidence type="ECO:0000259" key="6">
    <source>
        <dbReference type="Pfam" id="PF05154"/>
    </source>
</evidence>
<evidence type="ECO:0000256" key="5">
    <source>
        <dbReference type="SAM" id="Phobius"/>
    </source>
</evidence>
<name>A0ABU3V0X6_9ACTN</name>
<evidence type="ECO:0000256" key="2">
    <source>
        <dbReference type="ARBA" id="ARBA00022692"/>
    </source>
</evidence>
<evidence type="ECO:0000256" key="1">
    <source>
        <dbReference type="ARBA" id="ARBA00004141"/>
    </source>
</evidence>
<evidence type="ECO:0000256" key="3">
    <source>
        <dbReference type="ARBA" id="ARBA00022989"/>
    </source>
</evidence>
<feature type="domain" description="TM2" evidence="6">
    <location>
        <begin position="1"/>
        <end position="44"/>
    </location>
</feature>
<evidence type="ECO:0000256" key="4">
    <source>
        <dbReference type="ARBA" id="ARBA00023136"/>
    </source>
</evidence>
<reference evidence="7 8" key="1">
    <citation type="submission" date="2023-02" db="EMBL/GenBank/DDBJ databases">
        <authorList>
            <person name="Maleckis M."/>
        </authorList>
    </citation>
    <scope>NUCLEOTIDE SEQUENCE [LARGE SCALE GENOMIC DNA]</scope>
    <source>
        <strain evidence="7 8">P8-A2</strain>
    </source>
</reference>
<dbReference type="Pfam" id="PF05154">
    <property type="entry name" value="TM2"/>
    <property type="match status" value="1"/>
</dbReference>
<dbReference type="EMBL" id="JARAKF010000001">
    <property type="protein sequence ID" value="MDU8999831.1"/>
    <property type="molecule type" value="Genomic_DNA"/>
</dbReference>
<dbReference type="RefSeq" id="WP_316737903.1">
    <property type="nucleotide sequence ID" value="NZ_JARAKF010000001.1"/>
</dbReference>
<dbReference type="Proteomes" id="UP001257627">
    <property type="component" value="Unassembled WGS sequence"/>
</dbReference>
<keyword evidence="3 5" id="KW-1133">Transmembrane helix</keyword>
<dbReference type="PANTHER" id="PTHR21016:SF25">
    <property type="entry name" value="TM2 DOMAIN-CONTAINING PROTEIN DDB_G0277895-RELATED"/>
    <property type="match status" value="1"/>
</dbReference>
<evidence type="ECO:0000313" key="8">
    <source>
        <dbReference type="Proteomes" id="UP001257627"/>
    </source>
</evidence>
<keyword evidence="4 5" id="KW-0472">Membrane</keyword>
<dbReference type="PANTHER" id="PTHR21016">
    <property type="entry name" value="BETA-AMYLOID BINDING PROTEIN-RELATED"/>
    <property type="match status" value="1"/>
</dbReference>
<organism evidence="7 8">
    <name type="scientific">Streptomyces mirabilis</name>
    <dbReference type="NCBI Taxonomy" id="68239"/>
    <lineage>
        <taxon>Bacteria</taxon>
        <taxon>Bacillati</taxon>
        <taxon>Actinomycetota</taxon>
        <taxon>Actinomycetes</taxon>
        <taxon>Kitasatosporales</taxon>
        <taxon>Streptomycetaceae</taxon>
        <taxon>Streptomyces</taxon>
    </lineage>
</organism>
<dbReference type="InterPro" id="IPR050932">
    <property type="entry name" value="TM2D1-3-like"/>
</dbReference>
<accession>A0ABU3V0X6</accession>